<gene>
    <name evidence="1" type="ORF">RF11_08926</name>
</gene>
<protein>
    <submittedName>
        <fullName evidence="1">Uncharacterized protein</fullName>
    </submittedName>
</protein>
<keyword evidence="2" id="KW-1185">Reference proteome</keyword>
<comment type="caution">
    <text evidence="1">The sequence shown here is derived from an EMBL/GenBank/DDBJ whole genome shotgun (WGS) entry which is preliminary data.</text>
</comment>
<evidence type="ECO:0000313" key="1">
    <source>
        <dbReference type="EMBL" id="KII62752.1"/>
    </source>
</evidence>
<dbReference type="AlphaFoldDB" id="A0A0C2J0Z5"/>
<name>A0A0C2J0Z5_THEKT</name>
<reference evidence="1 2" key="1">
    <citation type="journal article" date="2014" name="Genome Biol. Evol.">
        <title>The genome of the myxosporean Thelohanellus kitauei shows adaptations to nutrient acquisition within its fish host.</title>
        <authorList>
            <person name="Yang Y."/>
            <person name="Xiong J."/>
            <person name="Zhou Z."/>
            <person name="Huo F."/>
            <person name="Miao W."/>
            <person name="Ran C."/>
            <person name="Liu Y."/>
            <person name="Zhang J."/>
            <person name="Feng J."/>
            <person name="Wang M."/>
            <person name="Wang M."/>
            <person name="Wang L."/>
            <person name="Yao B."/>
        </authorList>
    </citation>
    <scope>NUCLEOTIDE SEQUENCE [LARGE SCALE GENOMIC DNA]</scope>
    <source>
        <strain evidence="1">Wuqing</strain>
    </source>
</reference>
<proteinExistence type="predicted"/>
<evidence type="ECO:0000313" key="2">
    <source>
        <dbReference type="Proteomes" id="UP000031668"/>
    </source>
</evidence>
<dbReference type="EMBL" id="JWZT01004873">
    <property type="protein sequence ID" value="KII62752.1"/>
    <property type="molecule type" value="Genomic_DNA"/>
</dbReference>
<organism evidence="1 2">
    <name type="scientific">Thelohanellus kitauei</name>
    <name type="common">Myxosporean</name>
    <dbReference type="NCBI Taxonomy" id="669202"/>
    <lineage>
        <taxon>Eukaryota</taxon>
        <taxon>Metazoa</taxon>
        <taxon>Cnidaria</taxon>
        <taxon>Myxozoa</taxon>
        <taxon>Myxosporea</taxon>
        <taxon>Bivalvulida</taxon>
        <taxon>Platysporina</taxon>
        <taxon>Myxobolidae</taxon>
        <taxon>Thelohanellus</taxon>
    </lineage>
</organism>
<sequence length="189" mass="22261">MITSILAITFIICRSGESNLKRITQDDDYVQLRKIDQRFREEKIKISISAGHKNFKFCHDNSKDLVYIWTWSNKTDKKQESILYVVDLVDQGFYHIKNSQIKNNMVVESMLCSSGILIFTLVNQRGIWTRDHTKDEMFFDKIGNVHEVFISPYDPKSISLITEQNKIYLLNLTINKWSLLFENSTNPQW</sequence>
<dbReference type="Proteomes" id="UP000031668">
    <property type="component" value="Unassembled WGS sequence"/>
</dbReference>
<accession>A0A0C2J0Z5</accession>